<evidence type="ECO:0000313" key="3">
    <source>
        <dbReference type="Proteomes" id="UP000831290"/>
    </source>
</evidence>
<feature type="transmembrane region" description="Helical" evidence="1">
    <location>
        <begin position="115"/>
        <end position="134"/>
    </location>
</feature>
<dbReference type="KEGG" id="fbm:MQE35_05320"/>
<gene>
    <name evidence="2" type="ORF">MQE35_05320</name>
</gene>
<keyword evidence="1" id="KW-1133">Transmembrane helix</keyword>
<evidence type="ECO:0000313" key="2">
    <source>
        <dbReference type="EMBL" id="UOB18711.1"/>
    </source>
</evidence>
<organism evidence="2 3">
    <name type="scientific">Abyssalbus ytuae</name>
    <dbReference type="NCBI Taxonomy" id="2926907"/>
    <lineage>
        <taxon>Bacteria</taxon>
        <taxon>Pseudomonadati</taxon>
        <taxon>Bacteroidota</taxon>
        <taxon>Flavobacteriia</taxon>
        <taxon>Flavobacteriales</taxon>
        <taxon>Flavobacteriaceae</taxon>
        <taxon>Abyssalbus</taxon>
    </lineage>
</organism>
<name>A0A9E7A2Q1_9FLAO</name>
<feature type="transmembrane region" description="Helical" evidence="1">
    <location>
        <begin position="28"/>
        <end position="46"/>
    </location>
</feature>
<keyword evidence="3" id="KW-1185">Reference proteome</keyword>
<dbReference type="AlphaFoldDB" id="A0A9E7A2Q1"/>
<keyword evidence="1" id="KW-0812">Transmembrane</keyword>
<keyword evidence="1" id="KW-0472">Membrane</keyword>
<dbReference type="EMBL" id="CP094358">
    <property type="protein sequence ID" value="UOB18711.1"/>
    <property type="molecule type" value="Genomic_DNA"/>
</dbReference>
<reference evidence="2" key="1">
    <citation type="submission" date="2022-03" db="EMBL/GenBank/DDBJ databases">
        <title>Description of Abyssus ytuae gen. nov., sp. nov., a novel member of the family Flavobacteriaceae isolated from the sediment of Mariana Trench.</title>
        <authorList>
            <person name="Zhang J."/>
            <person name="Xu X."/>
        </authorList>
    </citation>
    <scope>NUCLEOTIDE SEQUENCE</scope>
    <source>
        <strain evidence="2">MT3330</strain>
    </source>
</reference>
<dbReference type="Proteomes" id="UP000831290">
    <property type="component" value="Chromosome"/>
</dbReference>
<feature type="transmembrane region" description="Helical" evidence="1">
    <location>
        <begin position="53"/>
        <end position="69"/>
    </location>
</feature>
<accession>A0A9E7A2Q1</accession>
<dbReference type="RefSeq" id="WP_255845328.1">
    <property type="nucleotide sequence ID" value="NZ_CP094358.1"/>
</dbReference>
<proteinExistence type="predicted"/>
<protein>
    <submittedName>
        <fullName evidence="2">Rod shape-determining protein MreD</fullName>
    </submittedName>
</protein>
<sequence length="170" mass="19547">MNNFTIRYIFLFIALVILQASVFNNINFMGYINPYIYVIFIAYFPIKKDKRPLFIFLSFLVGLSIDFFSDSGGINAAASLTTAYIRPLFLRSTFGNAYDYQTLKISNTTFPQQTVYLTLLILTHHLILFSLEIFSFTHILLIIKKTLFSGIFSILLSLMLVSLFSNNKTE</sequence>
<evidence type="ECO:0000256" key="1">
    <source>
        <dbReference type="SAM" id="Phobius"/>
    </source>
</evidence>
<feature type="transmembrane region" description="Helical" evidence="1">
    <location>
        <begin position="146"/>
        <end position="165"/>
    </location>
</feature>
<feature type="transmembrane region" description="Helical" evidence="1">
    <location>
        <begin position="5"/>
        <end position="22"/>
    </location>
</feature>